<evidence type="ECO:0000313" key="2">
    <source>
        <dbReference type="EMBL" id="KMW56635.1"/>
    </source>
</evidence>
<dbReference type="STRING" id="1675527.AIOL_001589"/>
<gene>
    <name evidence="2" type="ORF">AIOL_001589</name>
</gene>
<keyword evidence="3" id="KW-1185">Reference proteome</keyword>
<protein>
    <recommendedName>
        <fullName evidence="4">DUF177 domain-containing protein</fullName>
    </recommendedName>
</protein>
<dbReference type="AlphaFoldDB" id="A0A0J9E1P7"/>
<dbReference type="Pfam" id="PF02620">
    <property type="entry name" value="YceD"/>
    <property type="match status" value="1"/>
</dbReference>
<dbReference type="EMBL" id="LFTY01000002">
    <property type="protein sequence ID" value="KMW56635.1"/>
    <property type="molecule type" value="Genomic_DNA"/>
</dbReference>
<proteinExistence type="predicted"/>
<sequence>MGITPDSDHVWRMGDLAPGQARTFALLPEPEARAQIATALGFRGLRKLRFEGALRPSGKRDWQLAAQLGATVVQDCVITLEPVVTRIDTPVERLYVAELPELSSDAEEIEMPQDDTVEPIPAELDLLALLHEALAIAAPDYPRKDAAELEDTNFAAPGTEPLSDEAAKPFAGLAGLRDKLQDGTG</sequence>
<accession>A0A0J9E1P7</accession>
<feature type="region of interest" description="Disordered" evidence="1">
    <location>
        <begin position="148"/>
        <end position="168"/>
    </location>
</feature>
<evidence type="ECO:0008006" key="4">
    <source>
        <dbReference type="Google" id="ProtNLM"/>
    </source>
</evidence>
<evidence type="ECO:0000313" key="3">
    <source>
        <dbReference type="Proteomes" id="UP000037178"/>
    </source>
</evidence>
<organism evidence="2 3">
    <name type="scientific">Candidatus Rhodobacter oscarellae</name>
    <dbReference type="NCBI Taxonomy" id="1675527"/>
    <lineage>
        <taxon>Bacteria</taxon>
        <taxon>Pseudomonadati</taxon>
        <taxon>Pseudomonadota</taxon>
        <taxon>Alphaproteobacteria</taxon>
        <taxon>Rhodobacterales</taxon>
        <taxon>Rhodobacter group</taxon>
        <taxon>Rhodobacter</taxon>
    </lineage>
</organism>
<dbReference type="PATRIC" id="fig|1675527.3.peg.1683"/>
<dbReference type="InterPro" id="IPR003772">
    <property type="entry name" value="YceD"/>
</dbReference>
<evidence type="ECO:0000256" key="1">
    <source>
        <dbReference type="SAM" id="MobiDB-lite"/>
    </source>
</evidence>
<comment type="caution">
    <text evidence="2">The sequence shown here is derived from an EMBL/GenBank/DDBJ whole genome shotgun (WGS) entry which is preliminary data.</text>
</comment>
<name>A0A0J9E1P7_9RHOB</name>
<reference evidence="2 3" key="1">
    <citation type="submission" date="2015-06" db="EMBL/GenBank/DDBJ databases">
        <title>Draft genome sequence of an Alphaproteobacteria species associated to the Mediterranean sponge Oscarella lobularis.</title>
        <authorList>
            <person name="Jourda C."/>
            <person name="Santini S."/>
            <person name="Claverie J.-M."/>
        </authorList>
    </citation>
    <scope>NUCLEOTIDE SEQUENCE [LARGE SCALE GENOMIC DNA]</scope>
    <source>
        <strain evidence="2">IGS</strain>
    </source>
</reference>
<dbReference type="Proteomes" id="UP000037178">
    <property type="component" value="Unassembled WGS sequence"/>
</dbReference>
<dbReference type="RefSeq" id="WP_235438930.1">
    <property type="nucleotide sequence ID" value="NZ_LFTY01000002.1"/>
</dbReference>